<dbReference type="GeneID" id="119744634"/>
<name>A0A914BMA9_PATMI</name>
<dbReference type="Pfam" id="PF10209">
    <property type="entry name" value="DUF2340"/>
    <property type="match status" value="1"/>
</dbReference>
<dbReference type="RefSeq" id="XP_038076607.1">
    <property type="nucleotide sequence ID" value="XM_038220679.1"/>
</dbReference>
<evidence type="ECO:0000313" key="3">
    <source>
        <dbReference type="Proteomes" id="UP000887568"/>
    </source>
</evidence>
<dbReference type="PANTHER" id="PTHR18444:SF9">
    <property type="entry name" value="UPF0538 PROTEIN C2ORF76"/>
    <property type="match status" value="1"/>
</dbReference>
<dbReference type="PANTHER" id="PTHR18444">
    <property type="entry name" value="UPF0538 FAMILY MEMBER"/>
    <property type="match status" value="1"/>
</dbReference>
<organism evidence="2 3">
    <name type="scientific">Patiria miniata</name>
    <name type="common">Bat star</name>
    <name type="synonym">Asterina miniata</name>
    <dbReference type="NCBI Taxonomy" id="46514"/>
    <lineage>
        <taxon>Eukaryota</taxon>
        <taxon>Metazoa</taxon>
        <taxon>Echinodermata</taxon>
        <taxon>Eleutherozoa</taxon>
        <taxon>Asterozoa</taxon>
        <taxon>Asteroidea</taxon>
        <taxon>Valvatacea</taxon>
        <taxon>Valvatida</taxon>
        <taxon>Asterinidae</taxon>
        <taxon>Patiria</taxon>
    </lineage>
</organism>
<keyword evidence="3" id="KW-1185">Reference proteome</keyword>
<comment type="similarity">
    <text evidence="1">Belongs to the UPF0538 family.</text>
</comment>
<dbReference type="EnsemblMetazoa" id="XM_038220679.1">
    <property type="protein sequence ID" value="XP_038076607.1"/>
    <property type="gene ID" value="LOC119744634"/>
</dbReference>
<sequence length="128" mass="14903">MATESSSITLTVRLIRSFEHRNIKHVVYKDITPDMTVKKFAEFVKTDIKTKAGLPPPFKTYNYDTFKIQHKAFGAKTSDPAINTENDDQLILREDTTLSESKVESETELSFFKREDYEKYKSNPVIMW</sequence>
<protein>
    <submittedName>
        <fullName evidence="2">Uncharacterized protein</fullName>
    </submittedName>
</protein>
<dbReference type="OMA" id="YRNVKNH"/>
<evidence type="ECO:0000313" key="2">
    <source>
        <dbReference type="EnsemblMetazoa" id="XP_038076607.1"/>
    </source>
</evidence>
<evidence type="ECO:0000256" key="1">
    <source>
        <dbReference type="ARBA" id="ARBA00007176"/>
    </source>
</evidence>
<accession>A0A914BMA9</accession>
<dbReference type="AlphaFoldDB" id="A0A914BMA9"/>
<dbReference type="CTD" id="130355"/>
<reference evidence="2" key="1">
    <citation type="submission" date="2022-11" db="UniProtKB">
        <authorList>
            <consortium name="EnsemblMetazoa"/>
        </authorList>
    </citation>
    <scope>IDENTIFICATION</scope>
</reference>
<dbReference type="EnsemblMetazoa" id="XM_038220680.1">
    <property type="protein sequence ID" value="XP_038076608.1"/>
    <property type="gene ID" value="LOC119744634"/>
</dbReference>
<dbReference type="OrthoDB" id="937at2759"/>
<dbReference type="InterPro" id="IPR018794">
    <property type="entry name" value="UPF0538"/>
</dbReference>
<proteinExistence type="inferred from homology"/>
<dbReference type="Proteomes" id="UP000887568">
    <property type="component" value="Unplaced"/>
</dbReference>
<dbReference type="RefSeq" id="XP_038076608.1">
    <property type="nucleotide sequence ID" value="XM_038220680.1"/>
</dbReference>